<dbReference type="AlphaFoldDB" id="A0A0C3ASS2"/>
<dbReference type="EMBL" id="KN822010">
    <property type="protein sequence ID" value="KIM67992.1"/>
    <property type="molecule type" value="Genomic_DNA"/>
</dbReference>
<dbReference type="STRING" id="1036808.A0A0C3ASS2"/>
<dbReference type="OrthoDB" id="2673332at2759"/>
<dbReference type="PANTHER" id="PTHR35871">
    <property type="entry name" value="EXPRESSED PROTEIN"/>
    <property type="match status" value="1"/>
</dbReference>
<dbReference type="HOGENOM" id="CLU_184649_0_0_1"/>
<evidence type="ECO:0000313" key="1">
    <source>
        <dbReference type="EMBL" id="KIM67992.1"/>
    </source>
</evidence>
<dbReference type="InParanoid" id="A0A0C3ASS2"/>
<protein>
    <submittedName>
        <fullName evidence="1">Uncharacterized protein</fullName>
    </submittedName>
</protein>
<gene>
    <name evidence="1" type="ORF">SCLCIDRAFT_106403</name>
</gene>
<keyword evidence="2" id="KW-1185">Reference proteome</keyword>
<evidence type="ECO:0000313" key="2">
    <source>
        <dbReference type="Proteomes" id="UP000053989"/>
    </source>
</evidence>
<proteinExistence type="predicted"/>
<reference evidence="1 2" key="1">
    <citation type="submission" date="2014-04" db="EMBL/GenBank/DDBJ databases">
        <authorList>
            <consortium name="DOE Joint Genome Institute"/>
            <person name="Kuo A."/>
            <person name="Kohler A."/>
            <person name="Nagy L.G."/>
            <person name="Floudas D."/>
            <person name="Copeland A."/>
            <person name="Barry K.W."/>
            <person name="Cichocki N."/>
            <person name="Veneault-Fourrey C."/>
            <person name="LaButti K."/>
            <person name="Lindquist E.A."/>
            <person name="Lipzen A."/>
            <person name="Lundell T."/>
            <person name="Morin E."/>
            <person name="Murat C."/>
            <person name="Sun H."/>
            <person name="Tunlid A."/>
            <person name="Henrissat B."/>
            <person name="Grigoriev I.V."/>
            <person name="Hibbett D.S."/>
            <person name="Martin F."/>
            <person name="Nordberg H.P."/>
            <person name="Cantor M.N."/>
            <person name="Hua S.X."/>
        </authorList>
    </citation>
    <scope>NUCLEOTIDE SEQUENCE [LARGE SCALE GENOMIC DNA]</scope>
    <source>
        <strain evidence="1 2">Foug A</strain>
    </source>
</reference>
<feature type="non-terminal residue" evidence="1">
    <location>
        <position position="74"/>
    </location>
</feature>
<dbReference type="Proteomes" id="UP000053989">
    <property type="component" value="Unassembled WGS sequence"/>
</dbReference>
<accession>A0A0C3ASS2</accession>
<reference evidence="2" key="2">
    <citation type="submission" date="2015-01" db="EMBL/GenBank/DDBJ databases">
        <title>Evolutionary Origins and Diversification of the Mycorrhizal Mutualists.</title>
        <authorList>
            <consortium name="DOE Joint Genome Institute"/>
            <consortium name="Mycorrhizal Genomics Consortium"/>
            <person name="Kohler A."/>
            <person name="Kuo A."/>
            <person name="Nagy L.G."/>
            <person name="Floudas D."/>
            <person name="Copeland A."/>
            <person name="Barry K.W."/>
            <person name="Cichocki N."/>
            <person name="Veneault-Fourrey C."/>
            <person name="LaButti K."/>
            <person name="Lindquist E.A."/>
            <person name="Lipzen A."/>
            <person name="Lundell T."/>
            <person name="Morin E."/>
            <person name="Murat C."/>
            <person name="Riley R."/>
            <person name="Ohm R."/>
            <person name="Sun H."/>
            <person name="Tunlid A."/>
            <person name="Henrissat B."/>
            <person name="Grigoriev I.V."/>
            <person name="Hibbett D.S."/>
            <person name="Martin F."/>
        </authorList>
    </citation>
    <scope>NUCLEOTIDE SEQUENCE [LARGE SCALE GENOMIC DNA]</scope>
    <source>
        <strain evidence="2">Foug A</strain>
    </source>
</reference>
<sequence length="74" mass="8772">MPLALKNYLELELFPRVHLKVGRGISLPTACRWLHREGFQYMSHKKGLYFDGHDRADVIEYCQETFLPMLKSFE</sequence>
<organism evidence="1 2">
    <name type="scientific">Scleroderma citrinum Foug A</name>
    <dbReference type="NCBI Taxonomy" id="1036808"/>
    <lineage>
        <taxon>Eukaryota</taxon>
        <taxon>Fungi</taxon>
        <taxon>Dikarya</taxon>
        <taxon>Basidiomycota</taxon>
        <taxon>Agaricomycotina</taxon>
        <taxon>Agaricomycetes</taxon>
        <taxon>Agaricomycetidae</taxon>
        <taxon>Boletales</taxon>
        <taxon>Sclerodermatineae</taxon>
        <taxon>Sclerodermataceae</taxon>
        <taxon>Scleroderma</taxon>
    </lineage>
</organism>
<dbReference type="PANTHER" id="PTHR35871:SF1">
    <property type="entry name" value="CXC1-LIKE CYSTEINE CLUSTER ASSOCIATED WITH KDZ TRANSPOSASES DOMAIN-CONTAINING PROTEIN"/>
    <property type="match status" value="1"/>
</dbReference>
<name>A0A0C3ASS2_9AGAM</name>